<dbReference type="OrthoDB" id="9771302at2"/>
<dbReference type="EMBL" id="PYBJ01000038">
    <property type="protein sequence ID" value="PSM37591.1"/>
    <property type="molecule type" value="Genomic_DNA"/>
</dbReference>
<dbReference type="PANTHER" id="PTHR42748">
    <property type="entry name" value="NITROGEN METABOLITE REPRESSION PROTEIN NMRA FAMILY MEMBER"/>
    <property type="match status" value="1"/>
</dbReference>
<sequence>MRVVVAGATGLIGSRTVAGLRDHGVEVRPLSRADGVDVVTGEGLPVALRGADVVVDVTDAPSRAQATSVLFFEAATANLLDAAATAGAEHYVALSLVGADRARGGYFHAKALQEERLRRSPIPHSIVRATPFFESVEALSRSTTHADGVHVAPVPVRPVSTDDVAASVAHVAVGLPLFGVLEVAGPEEHRLDDLTAKLLAARGALREVVSDPRAPFFGALLEERTLLPGADAQLGHGSVDRWLAGR</sequence>
<organism evidence="3 4">
    <name type="scientific">Streptomyces dioscori</name>
    <dbReference type="NCBI Taxonomy" id="2109333"/>
    <lineage>
        <taxon>Bacteria</taxon>
        <taxon>Bacillati</taxon>
        <taxon>Actinomycetota</taxon>
        <taxon>Actinomycetes</taxon>
        <taxon>Kitasatosporales</taxon>
        <taxon>Streptomycetaceae</taxon>
        <taxon>Streptomyces</taxon>
        <taxon>Streptomyces aurantiacus group</taxon>
    </lineage>
</organism>
<evidence type="ECO:0000313" key="4">
    <source>
        <dbReference type="Proteomes" id="UP000240429"/>
    </source>
</evidence>
<dbReference type="InterPro" id="IPR051164">
    <property type="entry name" value="NmrA-like_oxidored"/>
</dbReference>
<dbReference type="Proteomes" id="UP000240429">
    <property type="component" value="Unassembled WGS sequence"/>
</dbReference>
<dbReference type="InterPro" id="IPR016040">
    <property type="entry name" value="NAD(P)-bd_dom"/>
</dbReference>
<dbReference type="Gene3D" id="3.40.50.720">
    <property type="entry name" value="NAD(P)-binding Rossmann-like Domain"/>
    <property type="match status" value="1"/>
</dbReference>
<evidence type="ECO:0000259" key="2">
    <source>
        <dbReference type="Pfam" id="PF13460"/>
    </source>
</evidence>
<dbReference type="Pfam" id="PF13460">
    <property type="entry name" value="NAD_binding_10"/>
    <property type="match status" value="1"/>
</dbReference>
<gene>
    <name evidence="3" type="ORF">C6Y14_41225</name>
</gene>
<dbReference type="RefSeq" id="WP_107022075.1">
    <property type="nucleotide sequence ID" value="NZ_KZ679063.1"/>
</dbReference>
<keyword evidence="1" id="KW-0521">NADP</keyword>
<dbReference type="SUPFAM" id="SSF51735">
    <property type="entry name" value="NAD(P)-binding Rossmann-fold domains"/>
    <property type="match status" value="1"/>
</dbReference>
<comment type="caution">
    <text evidence="3">The sequence shown here is derived from an EMBL/GenBank/DDBJ whole genome shotgun (WGS) entry which is preliminary data.</text>
</comment>
<dbReference type="PANTHER" id="PTHR42748:SF3">
    <property type="entry name" value="BLL4366 PROTEIN"/>
    <property type="match status" value="1"/>
</dbReference>
<proteinExistence type="predicted"/>
<dbReference type="InterPro" id="IPR036291">
    <property type="entry name" value="NAD(P)-bd_dom_sf"/>
</dbReference>
<dbReference type="AlphaFoldDB" id="A0A2P8PUA3"/>
<accession>A0A2P8PUA3</accession>
<protein>
    <recommendedName>
        <fullName evidence="2">NAD(P)-binding domain-containing protein</fullName>
    </recommendedName>
</protein>
<evidence type="ECO:0000256" key="1">
    <source>
        <dbReference type="ARBA" id="ARBA00022857"/>
    </source>
</evidence>
<evidence type="ECO:0000313" key="3">
    <source>
        <dbReference type="EMBL" id="PSM37591.1"/>
    </source>
</evidence>
<feature type="domain" description="NAD(P)-binding" evidence="2">
    <location>
        <begin position="7"/>
        <end position="171"/>
    </location>
</feature>
<keyword evidence="4" id="KW-1185">Reference proteome</keyword>
<reference evidence="3 4" key="1">
    <citation type="submission" date="2018-03" db="EMBL/GenBank/DDBJ databases">
        <title>Streptomyces dioscori sp. nov., a novel endophytic actinobacterium isolated from bulbil of Dioscorea bulbifera L.</title>
        <authorList>
            <person name="Zhikuan W."/>
        </authorList>
    </citation>
    <scope>NUCLEOTIDE SEQUENCE [LARGE SCALE GENOMIC DNA]</scope>
    <source>
        <strain evidence="3 4">A217</strain>
    </source>
</reference>
<name>A0A2P8PUA3_9ACTN</name>